<keyword evidence="2" id="KW-0378">Hydrolase</keyword>
<evidence type="ECO:0000256" key="4">
    <source>
        <dbReference type="PIRSR" id="PIRSR605511-2"/>
    </source>
</evidence>
<dbReference type="AlphaFoldDB" id="A0A1H4AQL7"/>
<keyword evidence="4" id="KW-0862">Zinc</keyword>
<feature type="binding site" evidence="4">
    <location>
        <position position="177"/>
    </location>
    <ligand>
        <name>a divalent metal cation</name>
        <dbReference type="ChEBI" id="CHEBI:60240"/>
    </ligand>
</feature>
<comment type="similarity">
    <text evidence="1">Belongs to the SMP-30/CGR1 family.</text>
</comment>
<dbReference type="PANTHER" id="PTHR47572">
    <property type="entry name" value="LIPOPROTEIN-RELATED"/>
    <property type="match status" value="1"/>
</dbReference>
<feature type="active site" description="Proton donor/acceptor" evidence="3">
    <location>
        <position position="227"/>
    </location>
</feature>
<feature type="binding site" evidence="4">
    <location>
        <position position="227"/>
    </location>
    <ligand>
        <name>a divalent metal cation</name>
        <dbReference type="ChEBI" id="CHEBI:60240"/>
    </ligand>
</feature>
<dbReference type="GO" id="GO:0046872">
    <property type="term" value="F:metal ion binding"/>
    <property type="evidence" value="ECO:0007669"/>
    <property type="project" value="UniProtKB-KW"/>
</dbReference>
<comment type="cofactor">
    <cofactor evidence="4">
        <name>Zn(2+)</name>
        <dbReference type="ChEBI" id="CHEBI:29105"/>
    </cofactor>
    <text evidence="4">Binds 1 divalent metal cation per subunit.</text>
</comment>
<reference evidence="6 7" key="1">
    <citation type="submission" date="2016-10" db="EMBL/GenBank/DDBJ databases">
        <authorList>
            <person name="de Groot N.N."/>
        </authorList>
    </citation>
    <scope>NUCLEOTIDE SEQUENCE [LARGE SCALE GENOMIC DNA]</scope>
    <source>
        <strain evidence="6 7">SR12</strain>
    </source>
</reference>
<feature type="binding site" evidence="4">
    <location>
        <position position="120"/>
    </location>
    <ligand>
        <name>substrate</name>
    </ligand>
</feature>
<dbReference type="Proteomes" id="UP000199394">
    <property type="component" value="Unassembled WGS sequence"/>
</dbReference>
<feature type="domain" description="SMP-30/Gluconolactonase/LRE-like region" evidence="5">
    <location>
        <begin position="34"/>
        <end position="282"/>
    </location>
</feature>
<dbReference type="InterPro" id="IPR005511">
    <property type="entry name" value="SMP-30"/>
</dbReference>
<dbReference type="PANTHER" id="PTHR47572:SF4">
    <property type="entry name" value="LACTONASE DRP35"/>
    <property type="match status" value="1"/>
</dbReference>
<name>A0A1H4AQL7_9FIRM</name>
<evidence type="ECO:0000256" key="2">
    <source>
        <dbReference type="ARBA" id="ARBA00022801"/>
    </source>
</evidence>
<dbReference type="PRINTS" id="PR01790">
    <property type="entry name" value="SMP30FAMILY"/>
</dbReference>
<dbReference type="RefSeq" id="WP_207647807.1">
    <property type="nucleotide sequence ID" value="NZ_FNRK01000009.1"/>
</dbReference>
<evidence type="ECO:0000259" key="5">
    <source>
        <dbReference type="Pfam" id="PF08450"/>
    </source>
</evidence>
<protein>
    <submittedName>
        <fullName evidence="6">Gluconolactonase</fullName>
    </submittedName>
</protein>
<evidence type="ECO:0000256" key="3">
    <source>
        <dbReference type="PIRSR" id="PIRSR605511-1"/>
    </source>
</evidence>
<organism evidence="6 7">
    <name type="scientific">Eubacterium aggregans</name>
    <dbReference type="NCBI Taxonomy" id="81409"/>
    <lineage>
        <taxon>Bacteria</taxon>
        <taxon>Bacillati</taxon>
        <taxon>Bacillota</taxon>
        <taxon>Clostridia</taxon>
        <taxon>Eubacteriales</taxon>
        <taxon>Eubacteriaceae</taxon>
        <taxon>Eubacterium</taxon>
    </lineage>
</organism>
<dbReference type="GO" id="GO:0016787">
    <property type="term" value="F:hydrolase activity"/>
    <property type="evidence" value="ECO:0007669"/>
    <property type="project" value="UniProtKB-KW"/>
</dbReference>
<dbReference type="Gene3D" id="2.120.10.30">
    <property type="entry name" value="TolB, C-terminal domain"/>
    <property type="match status" value="1"/>
</dbReference>
<evidence type="ECO:0000256" key="1">
    <source>
        <dbReference type="ARBA" id="ARBA00008853"/>
    </source>
</evidence>
<dbReference type="SUPFAM" id="SSF63829">
    <property type="entry name" value="Calcium-dependent phosphotriesterase"/>
    <property type="match status" value="1"/>
</dbReference>
<dbReference type="EMBL" id="FNRK01000009">
    <property type="protein sequence ID" value="SEA38193.1"/>
    <property type="molecule type" value="Genomic_DNA"/>
</dbReference>
<feature type="binding site" evidence="4">
    <location>
        <position position="34"/>
    </location>
    <ligand>
        <name>a divalent metal cation</name>
        <dbReference type="ChEBI" id="CHEBI:60240"/>
    </ligand>
</feature>
<keyword evidence="4" id="KW-0479">Metal-binding</keyword>
<dbReference type="InterPro" id="IPR011042">
    <property type="entry name" value="6-blade_b-propeller_TolB-like"/>
</dbReference>
<dbReference type="InterPro" id="IPR051262">
    <property type="entry name" value="SMP-30/CGR1_Lactonase"/>
</dbReference>
<sequence>MEPFGIAVYDEAFRCVFDKDTPLEELASGFRFVEGPVWDAEKQILVFSDIMGNALYQLDEAGHVQMIRPNSYLANGNTMDRQGNLLTCEHGTSRISRTKKDGTYEVLADQYKGKALNSPNDIICDSQGNIYFTDPIPGRMPRVGIPRPAELSFRGVYKIDVQRGELHLIDDTLPQPNGLCLSKDEQRLYVNDSIEGCIRVYHLDKDENYTGGAIFAKLKTDGDGCADGLKINDLGMVFCSAPGGIQIFDETGNIIGRIFMPQVAANFTFGGPEQKDLYITATSSVYRIKSNIRGLTKKE</sequence>
<dbReference type="STRING" id="81409.SAMN04515656_1092"/>
<dbReference type="InterPro" id="IPR013658">
    <property type="entry name" value="SGL"/>
</dbReference>
<accession>A0A1H4AQL7</accession>
<evidence type="ECO:0000313" key="7">
    <source>
        <dbReference type="Proteomes" id="UP000199394"/>
    </source>
</evidence>
<evidence type="ECO:0000313" key="6">
    <source>
        <dbReference type="EMBL" id="SEA38193.1"/>
    </source>
</evidence>
<proteinExistence type="inferred from homology"/>
<gene>
    <name evidence="6" type="ORF">SAMN04515656_1092</name>
</gene>
<dbReference type="Pfam" id="PF08450">
    <property type="entry name" value="SGL"/>
    <property type="match status" value="1"/>
</dbReference>
<keyword evidence="7" id="KW-1185">Reference proteome</keyword>